<accession>A0A7D5EXH9</accession>
<proteinExistence type="predicted"/>
<reference evidence="1 2" key="1">
    <citation type="submission" date="2020-06" db="EMBL/GenBank/DDBJ databases">
        <authorList>
            <person name="Jo H."/>
        </authorList>
    </citation>
    <scope>NUCLEOTIDE SEQUENCE [LARGE SCALE GENOMIC DNA]</scope>
    <source>
        <strain evidence="1 2">I46</strain>
    </source>
</reference>
<evidence type="ECO:0000313" key="1">
    <source>
        <dbReference type="EMBL" id="QLD12104.1"/>
    </source>
</evidence>
<name>A0A7D5EXH9_9MICO</name>
<dbReference type="AlphaFoldDB" id="A0A7D5EXH9"/>
<protein>
    <submittedName>
        <fullName evidence="1">Uncharacterized protein</fullName>
    </submittedName>
</protein>
<dbReference type="EMBL" id="CP058316">
    <property type="protein sequence ID" value="QLD12104.1"/>
    <property type="molecule type" value="Genomic_DNA"/>
</dbReference>
<sequence>MIPADSTSAPRRPRPGTGVVWARVEDGFHVGSRDGDFVGYIDRLPDGRYEAYDSRSQSAGTFVELTAAMRALATPPARGAADEPPIELREVR</sequence>
<gene>
    <name evidence="1" type="ORF">HW566_10210</name>
</gene>
<organism evidence="1 2">
    <name type="scientific">Microbacterium oleivorans</name>
    <dbReference type="NCBI Taxonomy" id="273677"/>
    <lineage>
        <taxon>Bacteria</taxon>
        <taxon>Bacillati</taxon>
        <taxon>Actinomycetota</taxon>
        <taxon>Actinomycetes</taxon>
        <taxon>Micrococcales</taxon>
        <taxon>Microbacteriaceae</taxon>
        <taxon>Microbacterium</taxon>
    </lineage>
</organism>
<dbReference type="RefSeq" id="WP_178012597.1">
    <property type="nucleotide sequence ID" value="NZ_CP058316.1"/>
</dbReference>
<dbReference type="Proteomes" id="UP000509638">
    <property type="component" value="Chromosome"/>
</dbReference>
<evidence type="ECO:0000313" key="2">
    <source>
        <dbReference type="Proteomes" id="UP000509638"/>
    </source>
</evidence>